<evidence type="ECO:0000313" key="4">
    <source>
        <dbReference type="Proteomes" id="UP000198771"/>
    </source>
</evidence>
<dbReference type="Pfam" id="PF05193">
    <property type="entry name" value="Peptidase_M16_C"/>
    <property type="match status" value="1"/>
</dbReference>
<dbReference type="STRING" id="617002.SAMN05660653_02550"/>
<dbReference type="Pfam" id="PF00675">
    <property type="entry name" value="Peptidase_M16"/>
    <property type="match status" value="1"/>
</dbReference>
<dbReference type="PANTHER" id="PTHR11851">
    <property type="entry name" value="METALLOPROTEASE"/>
    <property type="match status" value="1"/>
</dbReference>
<dbReference type="InterPro" id="IPR011249">
    <property type="entry name" value="Metalloenz_LuxS/M16"/>
</dbReference>
<sequence>MYQRNPSTQAVPVPLPLRGHFLILFLFFFTAAGLFAAPATAAEFEHWETEKGMNVLFAPAPALPMLDVRLLFDAGSSRDGDRGGLARMTNQALAFGTAELDADGVAERFESVGAQFGASAARDMAVLRLRTLTEPDWMETALSTFVSLLADPAFPEDDLARARRQTLQALRQERQEPGTLASRRFYQLAYGDHPYAAHPLGTENSIPNLDRDELLRFFQEHYTSRNGVLTMTGDLDLDTARQISERICAALPQGEWMPELPPITPLTAPVLEHIPFASEQAHIHMGTPLLRRDDPDRFPLSLANHVLGGGGFTSRLFREIRNERGLAYSVSSSIVPMSVEGPFVISMQTGIDQAPLSVEVLHSELRQFIEHGVTEEELAASKANIIGRFPLSLVSNSEIVSTLAMIGFYNLPLDYLETYTEHVSQVTTKESRDALQRRLRPEAMVTVIVGGPEGLFGPDGLAARNPSPE</sequence>
<keyword evidence="4" id="KW-1185">Reference proteome</keyword>
<protein>
    <submittedName>
        <fullName evidence="3">Zinc protease</fullName>
    </submittedName>
</protein>
<dbReference type="RefSeq" id="WP_092122398.1">
    <property type="nucleotide sequence ID" value="NZ_FMXO01000015.1"/>
</dbReference>
<organism evidence="3 4">
    <name type="scientific">Desulfonatronum thiosulfatophilum</name>
    <dbReference type="NCBI Taxonomy" id="617002"/>
    <lineage>
        <taxon>Bacteria</taxon>
        <taxon>Pseudomonadati</taxon>
        <taxon>Thermodesulfobacteriota</taxon>
        <taxon>Desulfovibrionia</taxon>
        <taxon>Desulfovibrionales</taxon>
        <taxon>Desulfonatronaceae</taxon>
        <taxon>Desulfonatronum</taxon>
    </lineage>
</organism>
<keyword evidence="3" id="KW-0378">Hydrolase</keyword>
<dbReference type="Gene3D" id="3.30.830.10">
    <property type="entry name" value="Metalloenzyme, LuxS/M16 peptidase-like"/>
    <property type="match status" value="2"/>
</dbReference>
<evidence type="ECO:0000313" key="3">
    <source>
        <dbReference type="EMBL" id="SDB51510.1"/>
    </source>
</evidence>
<keyword evidence="3" id="KW-0645">Protease</keyword>
<feature type="domain" description="Peptidase M16 C-terminal" evidence="2">
    <location>
        <begin position="208"/>
        <end position="384"/>
    </location>
</feature>
<dbReference type="EMBL" id="FMXO01000015">
    <property type="protein sequence ID" value="SDB51510.1"/>
    <property type="molecule type" value="Genomic_DNA"/>
</dbReference>
<dbReference type="AlphaFoldDB" id="A0A1G6E2C9"/>
<dbReference type="InterPro" id="IPR011765">
    <property type="entry name" value="Pept_M16_N"/>
</dbReference>
<accession>A0A1G6E2C9</accession>
<dbReference type="GO" id="GO:0006508">
    <property type="term" value="P:proteolysis"/>
    <property type="evidence" value="ECO:0007669"/>
    <property type="project" value="UniProtKB-KW"/>
</dbReference>
<evidence type="ECO:0000259" key="1">
    <source>
        <dbReference type="Pfam" id="PF00675"/>
    </source>
</evidence>
<evidence type="ECO:0000259" key="2">
    <source>
        <dbReference type="Pfam" id="PF05193"/>
    </source>
</evidence>
<gene>
    <name evidence="3" type="ORF">SAMN05660653_02550</name>
</gene>
<dbReference type="GO" id="GO:0008233">
    <property type="term" value="F:peptidase activity"/>
    <property type="evidence" value="ECO:0007669"/>
    <property type="project" value="UniProtKB-KW"/>
</dbReference>
<dbReference type="SUPFAM" id="SSF63411">
    <property type="entry name" value="LuxS/MPP-like metallohydrolase"/>
    <property type="match status" value="2"/>
</dbReference>
<dbReference type="InterPro" id="IPR050361">
    <property type="entry name" value="MPP/UQCRC_Complex"/>
</dbReference>
<dbReference type="GO" id="GO:0046872">
    <property type="term" value="F:metal ion binding"/>
    <property type="evidence" value="ECO:0007669"/>
    <property type="project" value="InterPro"/>
</dbReference>
<dbReference type="OrthoDB" id="9811314at2"/>
<dbReference type="PANTHER" id="PTHR11851:SF224">
    <property type="entry name" value="PROCESSING PROTEASE"/>
    <property type="match status" value="1"/>
</dbReference>
<proteinExistence type="predicted"/>
<dbReference type="InterPro" id="IPR007863">
    <property type="entry name" value="Peptidase_M16_C"/>
</dbReference>
<name>A0A1G6E2C9_9BACT</name>
<reference evidence="3 4" key="1">
    <citation type="submission" date="2016-10" db="EMBL/GenBank/DDBJ databases">
        <authorList>
            <person name="de Groot N.N."/>
        </authorList>
    </citation>
    <scope>NUCLEOTIDE SEQUENCE [LARGE SCALE GENOMIC DNA]</scope>
    <source>
        <strain evidence="3 4">ASO4-2</strain>
    </source>
</reference>
<dbReference type="Proteomes" id="UP000198771">
    <property type="component" value="Unassembled WGS sequence"/>
</dbReference>
<feature type="domain" description="Peptidase M16 N-terminal" evidence="1">
    <location>
        <begin position="67"/>
        <end position="202"/>
    </location>
</feature>